<feature type="domain" description="ABC transmembrane type-1" evidence="8">
    <location>
        <begin position="75"/>
        <end position="277"/>
    </location>
</feature>
<dbReference type="AlphaFoldDB" id="A0A2K2FI76"/>
<dbReference type="CDD" id="cd06261">
    <property type="entry name" value="TM_PBP2"/>
    <property type="match status" value="1"/>
</dbReference>
<feature type="transmembrane region" description="Helical" evidence="7">
    <location>
        <begin position="16"/>
        <end position="38"/>
    </location>
</feature>
<keyword evidence="6 7" id="KW-0472">Membrane</keyword>
<keyword evidence="5 7" id="KW-1133">Transmembrane helix</keyword>
<evidence type="ECO:0000256" key="2">
    <source>
        <dbReference type="ARBA" id="ARBA00022448"/>
    </source>
</evidence>
<sequence length="300" mass="33901">MLHKTVGDRIFNVVNYILLSFITFACLYPVLYVIFASVSDPIQLQAHRGFLYKPLGFTLAGYKAVFKDSDIMTGYANTIFYVVVGVAVNMVFTILGAYVLSRKNLFWKKAIMIIVTITMFFGGGLIPFYLLVKNLGMENTRLALIIPYALNTWNMIIMRTGFESVPGELEEAAKVDGADHFFILTRVILPLSKAVCAVILLYYVVGAWNSWFPAMIFLRERQKFPLQLMLREILITNDTSQMQQGISMTVSGSGQFGETTAYRELIKYTTIVISTVPIMCFYPFIQKYFVKGVYVGSLKG</sequence>
<dbReference type="Proteomes" id="UP000236151">
    <property type="component" value="Unassembled WGS sequence"/>
</dbReference>
<dbReference type="KEGG" id="cthd:CDO33_11910"/>
<dbReference type="SUPFAM" id="SSF161098">
    <property type="entry name" value="MetI-like"/>
    <property type="match status" value="1"/>
</dbReference>
<dbReference type="InterPro" id="IPR000515">
    <property type="entry name" value="MetI-like"/>
</dbReference>
<gene>
    <name evidence="9" type="ORF">CDQ84_11075</name>
</gene>
<name>A0A2K2FI76_9CLOT</name>
<comment type="similarity">
    <text evidence="7">Belongs to the binding-protein-dependent transport system permease family.</text>
</comment>
<evidence type="ECO:0000256" key="3">
    <source>
        <dbReference type="ARBA" id="ARBA00022475"/>
    </source>
</evidence>
<evidence type="ECO:0000256" key="1">
    <source>
        <dbReference type="ARBA" id="ARBA00004651"/>
    </source>
</evidence>
<evidence type="ECO:0000313" key="10">
    <source>
        <dbReference type="Proteomes" id="UP000236151"/>
    </source>
</evidence>
<comment type="caution">
    <text evidence="9">The sequence shown here is derived from an EMBL/GenBank/DDBJ whole genome shotgun (WGS) entry which is preliminary data.</text>
</comment>
<dbReference type="PROSITE" id="PS50928">
    <property type="entry name" value="ABC_TM1"/>
    <property type="match status" value="1"/>
</dbReference>
<feature type="transmembrane region" description="Helical" evidence="7">
    <location>
        <begin position="78"/>
        <end position="99"/>
    </location>
</feature>
<evidence type="ECO:0000313" key="9">
    <source>
        <dbReference type="EMBL" id="PNT98486.1"/>
    </source>
</evidence>
<dbReference type="PANTHER" id="PTHR43744:SF9">
    <property type="entry name" value="POLYGALACTURONAN_RHAMNOGALACTURONAN TRANSPORT SYSTEM PERMEASE PROTEIN YTCP"/>
    <property type="match status" value="1"/>
</dbReference>
<proteinExistence type="inferred from homology"/>
<keyword evidence="3" id="KW-1003">Cell membrane</keyword>
<dbReference type="InterPro" id="IPR035906">
    <property type="entry name" value="MetI-like_sf"/>
</dbReference>
<keyword evidence="2 7" id="KW-0813">Transport</keyword>
<dbReference type="GO" id="GO:0055085">
    <property type="term" value="P:transmembrane transport"/>
    <property type="evidence" value="ECO:0007669"/>
    <property type="project" value="InterPro"/>
</dbReference>
<dbReference type="EMBL" id="NIOJ01000027">
    <property type="protein sequence ID" value="PNT98486.1"/>
    <property type="molecule type" value="Genomic_DNA"/>
</dbReference>
<accession>A0A2K2FI76</accession>
<keyword evidence="10" id="KW-1185">Reference proteome</keyword>
<evidence type="ECO:0000259" key="8">
    <source>
        <dbReference type="PROSITE" id="PS50928"/>
    </source>
</evidence>
<dbReference type="Gene3D" id="1.10.3720.10">
    <property type="entry name" value="MetI-like"/>
    <property type="match status" value="1"/>
</dbReference>
<feature type="transmembrane region" description="Helical" evidence="7">
    <location>
        <begin position="111"/>
        <end position="130"/>
    </location>
</feature>
<organism evidence="9 10">
    <name type="scientific">Clostridium thermosuccinogenes</name>
    <dbReference type="NCBI Taxonomy" id="84032"/>
    <lineage>
        <taxon>Bacteria</taxon>
        <taxon>Bacillati</taxon>
        <taxon>Bacillota</taxon>
        <taxon>Clostridia</taxon>
        <taxon>Eubacteriales</taxon>
        <taxon>Clostridiaceae</taxon>
        <taxon>Clostridium</taxon>
    </lineage>
</organism>
<evidence type="ECO:0000256" key="5">
    <source>
        <dbReference type="ARBA" id="ARBA00022989"/>
    </source>
</evidence>
<evidence type="ECO:0000256" key="4">
    <source>
        <dbReference type="ARBA" id="ARBA00022692"/>
    </source>
</evidence>
<dbReference type="PANTHER" id="PTHR43744">
    <property type="entry name" value="ABC TRANSPORTER PERMEASE PROTEIN MG189-RELATED-RELATED"/>
    <property type="match status" value="1"/>
</dbReference>
<reference evidence="9 10" key="1">
    <citation type="submission" date="2017-06" db="EMBL/GenBank/DDBJ databases">
        <title>Investigating the central metabolism of Clostridium thermosuccinogenes.</title>
        <authorList>
            <person name="Koendjbiharie J.G."/>
            <person name="van Kranenburg R."/>
        </authorList>
    </citation>
    <scope>NUCLEOTIDE SEQUENCE [LARGE SCALE GENOMIC DNA]</scope>
    <source>
        <strain evidence="9 10">DSM 5806</strain>
    </source>
</reference>
<dbReference type="Pfam" id="PF00528">
    <property type="entry name" value="BPD_transp_1"/>
    <property type="match status" value="1"/>
</dbReference>
<dbReference type="OrthoDB" id="9771544at2"/>
<evidence type="ECO:0000256" key="6">
    <source>
        <dbReference type="ARBA" id="ARBA00023136"/>
    </source>
</evidence>
<keyword evidence="4 7" id="KW-0812">Transmembrane</keyword>
<feature type="transmembrane region" description="Helical" evidence="7">
    <location>
        <begin position="50"/>
        <end position="66"/>
    </location>
</feature>
<comment type="subcellular location">
    <subcellularLocation>
        <location evidence="1 7">Cell membrane</location>
        <topology evidence="1 7">Multi-pass membrane protein</topology>
    </subcellularLocation>
</comment>
<protein>
    <submittedName>
        <fullName evidence="9">Sugar ABC transporter permease</fullName>
    </submittedName>
</protein>
<evidence type="ECO:0000256" key="7">
    <source>
        <dbReference type="RuleBase" id="RU363032"/>
    </source>
</evidence>
<dbReference type="GO" id="GO:0005886">
    <property type="term" value="C:plasma membrane"/>
    <property type="evidence" value="ECO:0007669"/>
    <property type="project" value="UniProtKB-SubCell"/>
</dbReference>
<dbReference type="PROSITE" id="PS51257">
    <property type="entry name" value="PROKAR_LIPOPROTEIN"/>
    <property type="match status" value="1"/>
</dbReference>
<dbReference type="RefSeq" id="WP_103081808.1">
    <property type="nucleotide sequence ID" value="NZ_CP021850.1"/>
</dbReference>